<sequence length="191" mass="21690">MTDPLTLLREYNVNKKEIIERDDQIIFGEFSWPKNAKTNCQIWGFGKDGKTKEHYTLESLLYILKNISLAHPVYARQAADEKMIAVKRPDRKKLLAYLNGKSTSCPAIDESAPIELPTQVKRPAAHDEPDTTTKKPHFDDFHVREQIEDAVKETSVAIDSIKSLTEVMSVEKIAAIKAKRLAKKRIIGTDQ</sequence>
<dbReference type="InterPro" id="IPR007852">
    <property type="entry name" value="Cdc73/Parafibromin"/>
</dbReference>
<gene>
    <name evidence="3" type="primary">LOC108558530</name>
</gene>
<dbReference type="PANTHER" id="PTHR12466:SF8">
    <property type="entry name" value="PARAFIBROMIN"/>
    <property type="match status" value="1"/>
</dbReference>
<organism evidence="2 3">
    <name type="scientific">Nicrophorus vespilloides</name>
    <name type="common">Boreal carrion beetle</name>
    <dbReference type="NCBI Taxonomy" id="110193"/>
    <lineage>
        <taxon>Eukaryota</taxon>
        <taxon>Metazoa</taxon>
        <taxon>Ecdysozoa</taxon>
        <taxon>Arthropoda</taxon>
        <taxon>Hexapoda</taxon>
        <taxon>Insecta</taxon>
        <taxon>Pterygota</taxon>
        <taxon>Neoptera</taxon>
        <taxon>Endopterygota</taxon>
        <taxon>Coleoptera</taxon>
        <taxon>Polyphaga</taxon>
        <taxon>Staphyliniformia</taxon>
        <taxon>Silphidae</taxon>
        <taxon>Nicrophorinae</taxon>
        <taxon>Nicrophorus</taxon>
    </lineage>
</organism>
<evidence type="ECO:0000313" key="3">
    <source>
        <dbReference type="RefSeq" id="XP_017770993.1"/>
    </source>
</evidence>
<dbReference type="Proteomes" id="UP000695000">
    <property type="component" value="Unplaced"/>
</dbReference>
<proteinExistence type="predicted"/>
<name>A0ABM1M8U3_NICVS</name>
<dbReference type="InterPro" id="IPR032041">
    <property type="entry name" value="Cdc73_N"/>
</dbReference>
<reference evidence="3" key="1">
    <citation type="submission" date="2025-08" db="UniProtKB">
        <authorList>
            <consortium name="RefSeq"/>
        </authorList>
    </citation>
    <scope>IDENTIFICATION</scope>
    <source>
        <tissue evidence="3">Whole Larva</tissue>
    </source>
</reference>
<keyword evidence="2" id="KW-1185">Reference proteome</keyword>
<accession>A0ABM1M8U3</accession>
<dbReference type="RefSeq" id="XP_017770993.1">
    <property type="nucleotide sequence ID" value="XM_017915504.1"/>
</dbReference>
<dbReference type="PANTHER" id="PTHR12466">
    <property type="entry name" value="CDC73 DOMAIN PROTEIN"/>
    <property type="match status" value="1"/>
</dbReference>
<protein>
    <submittedName>
        <fullName evidence="3">Parafibromin-like</fullName>
    </submittedName>
</protein>
<feature type="domain" description="Paf1 complex subunit Cdc73 N-terminal" evidence="1">
    <location>
        <begin position="1"/>
        <end position="185"/>
    </location>
</feature>
<evidence type="ECO:0000259" key="1">
    <source>
        <dbReference type="Pfam" id="PF16050"/>
    </source>
</evidence>
<dbReference type="Pfam" id="PF16050">
    <property type="entry name" value="CDC73_N"/>
    <property type="match status" value="1"/>
</dbReference>
<dbReference type="GeneID" id="108558530"/>
<evidence type="ECO:0000313" key="2">
    <source>
        <dbReference type="Proteomes" id="UP000695000"/>
    </source>
</evidence>